<evidence type="ECO:0000256" key="6">
    <source>
        <dbReference type="SAM" id="Phobius"/>
    </source>
</evidence>
<feature type="transmembrane region" description="Helical" evidence="6">
    <location>
        <begin position="289"/>
        <end position="307"/>
    </location>
</feature>
<feature type="transmembrane region" description="Helical" evidence="6">
    <location>
        <begin position="40"/>
        <end position="59"/>
    </location>
</feature>
<feature type="domain" description="EamA" evidence="7">
    <location>
        <begin position="176"/>
        <end position="305"/>
    </location>
</feature>
<dbReference type="GO" id="GO:0016020">
    <property type="term" value="C:membrane"/>
    <property type="evidence" value="ECO:0007669"/>
    <property type="project" value="UniProtKB-SubCell"/>
</dbReference>
<dbReference type="InterPro" id="IPR037185">
    <property type="entry name" value="EmrE-like"/>
</dbReference>
<feature type="transmembrane region" description="Helical" evidence="6">
    <location>
        <begin position="264"/>
        <end position="283"/>
    </location>
</feature>
<sequence>MGAGVTPARRRLYSPLPPCSTPARMNRLIDRMPAGARGPAWMILSCFAFATMWGLIRLASRDLSPFVLVFYRNAFGLLALTPMLLRNPGLMVTSRLPVHVRRATSGIIATYCTFYAVSNAPMAVALAINYSAPLFATVGAVLFLGEKIHGRRIGAVLVGFAGVLVVLRPGSMPMTPGIAAAMISAVTTAFSLVAIKQLVGSDDSRSVTVWSFVLMLPVSAAVALFWWKWPAPETWPLLVAIGICAAVGQLSMSRAFQLSEATAVMPYDFVRFGLVTLIGITMFDERLDAFTLIGGALVIGSTIYLAYREAVVARSLRPASQVADRAL</sequence>
<feature type="transmembrane region" description="Helical" evidence="6">
    <location>
        <begin position="235"/>
        <end position="252"/>
    </location>
</feature>
<dbReference type="PANTHER" id="PTHR22911:SF6">
    <property type="entry name" value="SOLUTE CARRIER FAMILY 35 MEMBER G1"/>
    <property type="match status" value="1"/>
</dbReference>
<feature type="transmembrane region" description="Helical" evidence="6">
    <location>
        <begin position="177"/>
        <end position="195"/>
    </location>
</feature>
<dbReference type="InterPro" id="IPR000620">
    <property type="entry name" value="EamA_dom"/>
</dbReference>
<evidence type="ECO:0000256" key="1">
    <source>
        <dbReference type="ARBA" id="ARBA00004141"/>
    </source>
</evidence>
<proteinExistence type="inferred from homology"/>
<dbReference type="Pfam" id="PF00892">
    <property type="entry name" value="EamA"/>
    <property type="match status" value="2"/>
</dbReference>
<feature type="transmembrane region" description="Helical" evidence="6">
    <location>
        <begin position="123"/>
        <end position="144"/>
    </location>
</feature>
<evidence type="ECO:0000256" key="2">
    <source>
        <dbReference type="ARBA" id="ARBA00009853"/>
    </source>
</evidence>
<dbReference type="AlphaFoldDB" id="A0A4Y9ENE2"/>
<dbReference type="Proteomes" id="UP000297737">
    <property type="component" value="Unassembled WGS sequence"/>
</dbReference>
<evidence type="ECO:0000256" key="3">
    <source>
        <dbReference type="ARBA" id="ARBA00022692"/>
    </source>
</evidence>
<reference evidence="8 9" key="1">
    <citation type="submission" date="2019-02" db="EMBL/GenBank/DDBJ databases">
        <title>Polymorphobacter sp. isolated from the lake at the Tibet of China.</title>
        <authorList>
            <person name="Li A."/>
        </authorList>
    </citation>
    <scope>NUCLEOTIDE SEQUENCE [LARGE SCALE GENOMIC DNA]</scope>
    <source>
        <strain evidence="8 9">DJ1R-1</strain>
    </source>
</reference>
<dbReference type="SUPFAM" id="SSF103481">
    <property type="entry name" value="Multidrug resistance efflux transporter EmrE"/>
    <property type="match status" value="2"/>
</dbReference>
<gene>
    <name evidence="8" type="ORF">EUV02_09290</name>
</gene>
<dbReference type="EMBL" id="SIHO01000002">
    <property type="protein sequence ID" value="TFU03363.1"/>
    <property type="molecule type" value="Genomic_DNA"/>
</dbReference>
<comment type="subcellular location">
    <subcellularLocation>
        <location evidence="1">Membrane</location>
        <topology evidence="1">Multi-pass membrane protein</topology>
    </subcellularLocation>
</comment>
<keyword evidence="9" id="KW-1185">Reference proteome</keyword>
<keyword evidence="5 6" id="KW-0472">Membrane</keyword>
<feature type="transmembrane region" description="Helical" evidence="6">
    <location>
        <begin position="153"/>
        <end position="171"/>
    </location>
</feature>
<comment type="caution">
    <text evidence="8">The sequence shown here is derived from an EMBL/GenBank/DDBJ whole genome shotgun (WGS) entry which is preliminary data.</text>
</comment>
<evidence type="ECO:0000256" key="5">
    <source>
        <dbReference type="ARBA" id="ARBA00023136"/>
    </source>
</evidence>
<protein>
    <submittedName>
        <fullName evidence="8">DMT family transporter</fullName>
    </submittedName>
</protein>
<feature type="domain" description="EamA" evidence="7">
    <location>
        <begin position="38"/>
        <end position="167"/>
    </location>
</feature>
<feature type="transmembrane region" description="Helical" evidence="6">
    <location>
        <begin position="207"/>
        <end position="229"/>
    </location>
</feature>
<dbReference type="OrthoDB" id="9812899at2"/>
<evidence type="ECO:0000256" key="4">
    <source>
        <dbReference type="ARBA" id="ARBA00022989"/>
    </source>
</evidence>
<accession>A0A4Y9ENE2</accession>
<keyword evidence="4 6" id="KW-1133">Transmembrane helix</keyword>
<evidence type="ECO:0000259" key="7">
    <source>
        <dbReference type="Pfam" id="PF00892"/>
    </source>
</evidence>
<keyword evidence="3 6" id="KW-0812">Transmembrane</keyword>
<evidence type="ECO:0000313" key="8">
    <source>
        <dbReference type="EMBL" id="TFU03363.1"/>
    </source>
</evidence>
<dbReference type="PANTHER" id="PTHR22911">
    <property type="entry name" value="ACYL-MALONYL CONDENSING ENZYME-RELATED"/>
    <property type="match status" value="1"/>
</dbReference>
<evidence type="ECO:0000313" key="9">
    <source>
        <dbReference type="Proteomes" id="UP000297737"/>
    </source>
</evidence>
<feature type="transmembrane region" description="Helical" evidence="6">
    <location>
        <begin position="66"/>
        <end position="85"/>
    </location>
</feature>
<organism evidence="8 9">
    <name type="scientific">Glacieibacterium arshaanense</name>
    <dbReference type="NCBI Taxonomy" id="2511025"/>
    <lineage>
        <taxon>Bacteria</taxon>
        <taxon>Pseudomonadati</taxon>
        <taxon>Pseudomonadota</taxon>
        <taxon>Alphaproteobacteria</taxon>
        <taxon>Sphingomonadales</taxon>
        <taxon>Sphingosinicellaceae</taxon>
        <taxon>Glacieibacterium</taxon>
    </lineage>
</organism>
<comment type="similarity">
    <text evidence="2">Belongs to the drug/metabolite transporter (DMT) superfamily. 10 TMS drug/metabolite exporter (DME) (TC 2.A.7.3) family.</text>
</comment>
<name>A0A4Y9ENE2_9SPHN</name>